<dbReference type="VEuPathDB" id="FungiDB:EMCG_09264"/>
<comment type="caution">
    <text evidence="2">The sequence shown here is derived from an EMBL/GenBank/DDBJ whole genome shotgun (WGS) entry which is preliminary data.</text>
</comment>
<reference evidence="3" key="1">
    <citation type="journal article" date="2015" name="PLoS Genet.">
        <title>The dynamic genome and transcriptome of the human fungal pathogen Blastomyces and close relative Emmonsia.</title>
        <authorList>
            <person name="Munoz J.F."/>
            <person name="Gauthier G.M."/>
            <person name="Desjardins C.A."/>
            <person name="Gallo J.E."/>
            <person name="Holder J."/>
            <person name="Sullivan T.D."/>
            <person name="Marty A.J."/>
            <person name="Carmen J.C."/>
            <person name="Chen Z."/>
            <person name="Ding L."/>
            <person name="Gujja S."/>
            <person name="Magrini V."/>
            <person name="Misas E."/>
            <person name="Mitreva M."/>
            <person name="Priest M."/>
            <person name="Saif S."/>
            <person name="Whiston E.A."/>
            <person name="Young S."/>
            <person name="Zeng Q."/>
            <person name="Goldman W.E."/>
            <person name="Mardis E.R."/>
            <person name="Taylor J.W."/>
            <person name="McEwen J.G."/>
            <person name="Clay O.K."/>
            <person name="Klein B.S."/>
            <person name="Cuomo C.A."/>
        </authorList>
    </citation>
    <scope>NUCLEOTIDE SEQUENCE [LARGE SCALE GENOMIC DNA]</scope>
    <source>
        <strain evidence="3">UAMH 3008</strain>
    </source>
</reference>
<feature type="compositionally biased region" description="Basic and acidic residues" evidence="1">
    <location>
        <begin position="144"/>
        <end position="158"/>
    </location>
</feature>
<evidence type="ECO:0000313" key="2">
    <source>
        <dbReference type="EMBL" id="KKZ64838.1"/>
    </source>
</evidence>
<dbReference type="Proteomes" id="UP000034164">
    <property type="component" value="Unassembled WGS sequence"/>
</dbReference>
<name>A0A0G2I372_9EURO</name>
<dbReference type="EMBL" id="LCZI01000732">
    <property type="protein sequence ID" value="KKZ64838.1"/>
    <property type="molecule type" value="Genomic_DNA"/>
</dbReference>
<feature type="region of interest" description="Disordered" evidence="1">
    <location>
        <begin position="129"/>
        <end position="164"/>
    </location>
</feature>
<evidence type="ECO:0000313" key="3">
    <source>
        <dbReference type="Proteomes" id="UP000034164"/>
    </source>
</evidence>
<dbReference type="AlphaFoldDB" id="A0A0G2I372"/>
<accession>A0A0G2I372</accession>
<organism evidence="2 3">
    <name type="scientific">[Emmonsia] crescens</name>
    <dbReference type="NCBI Taxonomy" id="73230"/>
    <lineage>
        <taxon>Eukaryota</taxon>
        <taxon>Fungi</taxon>
        <taxon>Dikarya</taxon>
        <taxon>Ascomycota</taxon>
        <taxon>Pezizomycotina</taxon>
        <taxon>Eurotiomycetes</taxon>
        <taxon>Eurotiomycetidae</taxon>
        <taxon>Onygenales</taxon>
        <taxon>Ajellomycetaceae</taxon>
        <taxon>Emergomyces</taxon>
    </lineage>
</organism>
<proteinExistence type="predicted"/>
<protein>
    <submittedName>
        <fullName evidence="2">Uncharacterized protein</fullName>
    </submittedName>
</protein>
<sequence>MWRRVLKSLRGALRIVLRMLMRTLRVNMRGGGGRRLWVLRIRSEISYMIFSAGVGRRRFEKKRMLPRPDLKTYMIMHPLMGKHCQCDHPHHNPLALLPHWPALPIRNVWHPPRSERKDVLPSEWQLPASNQAPTEAQKPFSSARNEKSVNERKGENGLRKKTRNGNRRDSVVLLRSRMVRLLKLLLLARNLLRLRHARGKRKALVRRR</sequence>
<gene>
    <name evidence="2" type="ORF">EMCG_09264</name>
</gene>
<evidence type="ECO:0000256" key="1">
    <source>
        <dbReference type="SAM" id="MobiDB-lite"/>
    </source>
</evidence>
<feature type="compositionally biased region" description="Polar residues" evidence="1">
    <location>
        <begin position="129"/>
        <end position="143"/>
    </location>
</feature>